<feature type="chain" id="PRO_5045686470" evidence="4">
    <location>
        <begin position="24"/>
        <end position="386"/>
    </location>
</feature>
<evidence type="ECO:0000256" key="4">
    <source>
        <dbReference type="SAM" id="SignalP"/>
    </source>
</evidence>
<keyword evidence="8" id="KW-1185">Reference proteome</keyword>
<feature type="domain" description="Erythromycin biosynthesis protein CIII-like N-terminal" evidence="6">
    <location>
        <begin position="23"/>
        <end position="221"/>
    </location>
</feature>
<dbReference type="InterPro" id="IPR010610">
    <property type="entry name" value="EryCIII-like_C"/>
</dbReference>
<dbReference type="Proteomes" id="UP001163064">
    <property type="component" value="Unassembled WGS sequence"/>
</dbReference>
<dbReference type="InterPro" id="IPR050426">
    <property type="entry name" value="Glycosyltransferase_28"/>
</dbReference>
<keyword evidence="2" id="KW-0328">Glycosyltransferase</keyword>
<dbReference type="PANTHER" id="PTHR48050:SF13">
    <property type="entry name" value="STEROL 3-BETA-GLUCOSYLTRANSFERASE UGT80A2"/>
    <property type="match status" value="1"/>
</dbReference>
<evidence type="ECO:0000313" key="7">
    <source>
        <dbReference type="EMBL" id="MCX3062133.1"/>
    </source>
</evidence>
<sequence>MRILFVAAGSVATAFALTPVATAARNAGHAVIMAANDDVIPAITGVGLPAFSVSSQPIGRFVNTDRSGRPTQIPAVPSEQIPFTGRWFGRMAAAWLGPLVELARDWRPDVVVGGTMSYAAGLLAARLGIPYVRHAWDAIEATAIDHGAVEELAPELAELGLEWLPEPELFIDVCPPSLRPADAHPAKRTMEIRWVPVNGQRQLEPWMLARPEAPRLCLTTGSRVAHDAGEHDVRRRAYEVLRSQAIALKELDVDLVVAAPDKVGEALRAEVPGVRAGWVPLDVLAPTCDVIVHHGGGTTSLTAMAAAAPQVSVPQGGVPNLGAQRLSRYGAAITLFDTDVSTEAIVEACREVLSDSSYADRARTLSLEIAELAPPARAVDAMAELV</sequence>
<dbReference type="InterPro" id="IPR048284">
    <property type="entry name" value="EryCIII-like_N"/>
</dbReference>
<evidence type="ECO:0000256" key="1">
    <source>
        <dbReference type="ARBA" id="ARBA00006962"/>
    </source>
</evidence>
<dbReference type="SUPFAM" id="SSF53756">
    <property type="entry name" value="UDP-Glycosyltransferase/glycogen phosphorylase"/>
    <property type="match status" value="1"/>
</dbReference>
<organism evidence="7 8">
    <name type="scientific">Streptomyces beihaiensis</name>
    <dbReference type="NCBI Taxonomy" id="2984495"/>
    <lineage>
        <taxon>Bacteria</taxon>
        <taxon>Bacillati</taxon>
        <taxon>Actinomycetota</taxon>
        <taxon>Actinomycetes</taxon>
        <taxon>Kitasatosporales</taxon>
        <taxon>Streptomycetaceae</taxon>
        <taxon>Streptomyces</taxon>
    </lineage>
</organism>
<keyword evidence="3" id="KW-0808">Transferase</keyword>
<reference evidence="7" key="1">
    <citation type="submission" date="2022-10" db="EMBL/GenBank/DDBJ databases">
        <title>Streptomyces beihaiensis sp. nov., a chitin degrading actinobacterium, isolated from shrimp pond soil.</title>
        <authorList>
            <person name="Xie J."/>
            <person name="Shen N."/>
        </authorList>
    </citation>
    <scope>NUCLEOTIDE SEQUENCE</scope>
    <source>
        <strain evidence="7">GXMU-J5</strain>
    </source>
</reference>
<proteinExistence type="inferred from homology"/>
<comment type="caution">
    <text evidence="7">The sequence shown here is derived from an EMBL/GenBank/DDBJ whole genome shotgun (WGS) entry which is preliminary data.</text>
</comment>
<dbReference type="Pfam" id="PF21036">
    <property type="entry name" value="EryCIII-like_N"/>
    <property type="match status" value="1"/>
</dbReference>
<feature type="domain" description="Erythromycin biosynthesis protein CIII-like C-terminal" evidence="5">
    <location>
        <begin position="248"/>
        <end position="384"/>
    </location>
</feature>
<feature type="signal peptide" evidence="4">
    <location>
        <begin position="1"/>
        <end position="23"/>
    </location>
</feature>
<evidence type="ECO:0000259" key="5">
    <source>
        <dbReference type="Pfam" id="PF06722"/>
    </source>
</evidence>
<name>A0ABT3TYK9_9ACTN</name>
<dbReference type="EMBL" id="JAPHNL010000263">
    <property type="protein sequence ID" value="MCX3062133.1"/>
    <property type="molecule type" value="Genomic_DNA"/>
</dbReference>
<evidence type="ECO:0000259" key="6">
    <source>
        <dbReference type="Pfam" id="PF21036"/>
    </source>
</evidence>
<protein>
    <submittedName>
        <fullName evidence="7">DUF1205 domain-containing protein</fullName>
    </submittedName>
</protein>
<dbReference type="PANTHER" id="PTHR48050">
    <property type="entry name" value="STEROL 3-BETA-GLUCOSYLTRANSFERASE"/>
    <property type="match status" value="1"/>
</dbReference>
<evidence type="ECO:0000256" key="3">
    <source>
        <dbReference type="ARBA" id="ARBA00022679"/>
    </source>
</evidence>
<keyword evidence="4" id="KW-0732">Signal</keyword>
<dbReference type="CDD" id="cd03784">
    <property type="entry name" value="GT1_Gtf-like"/>
    <property type="match status" value="1"/>
</dbReference>
<dbReference type="Gene3D" id="3.40.50.2000">
    <property type="entry name" value="Glycogen Phosphorylase B"/>
    <property type="match status" value="2"/>
</dbReference>
<dbReference type="Pfam" id="PF06722">
    <property type="entry name" value="EryCIII-like_C"/>
    <property type="match status" value="1"/>
</dbReference>
<accession>A0ABT3TYK9</accession>
<evidence type="ECO:0000256" key="2">
    <source>
        <dbReference type="ARBA" id="ARBA00022676"/>
    </source>
</evidence>
<gene>
    <name evidence="7" type="ORF">OFY01_20690</name>
</gene>
<dbReference type="RefSeq" id="WP_266602102.1">
    <property type="nucleotide sequence ID" value="NZ_JAPHNL010000263.1"/>
</dbReference>
<evidence type="ECO:0000313" key="8">
    <source>
        <dbReference type="Proteomes" id="UP001163064"/>
    </source>
</evidence>
<comment type="similarity">
    <text evidence="1">Belongs to the glycosyltransferase 28 family.</text>
</comment>
<dbReference type="InterPro" id="IPR002213">
    <property type="entry name" value="UDP_glucos_trans"/>
</dbReference>